<name>A0A1I3JRW0_9FLAO</name>
<proteinExistence type="predicted"/>
<organism evidence="2 3">
    <name type="scientific">Olleya namhaensis</name>
    <dbReference type="NCBI Taxonomy" id="1144750"/>
    <lineage>
        <taxon>Bacteria</taxon>
        <taxon>Pseudomonadati</taxon>
        <taxon>Bacteroidota</taxon>
        <taxon>Flavobacteriia</taxon>
        <taxon>Flavobacteriales</taxon>
        <taxon>Flavobacteriaceae</taxon>
    </lineage>
</organism>
<keyword evidence="3" id="KW-1185">Reference proteome</keyword>
<evidence type="ECO:0000313" key="3">
    <source>
        <dbReference type="Proteomes" id="UP000199559"/>
    </source>
</evidence>
<sequence length="238" mass="28018">MKLTKEQIQYIDNYLIKNEVKYWDVRLELLDHIALSVEDYMNINGMSFDKALLVTHQAFGNQTKVHGIYHGKLMKQGLYADNQGFKDFEKQKQKDIGKKYRRLHWQGLKQLIKSPKFLLEYLLFCVMFYLCFILNIKATLILGFIILTIPTFYSGYHSAISKMARRSLNIVLSIGIIGLPWNIYNLVLLSFNGFYDDQASKPYYILFILTIVCYPLVRSGLKVYLEIFNDYKQQYNLI</sequence>
<feature type="transmembrane region" description="Helical" evidence="1">
    <location>
        <begin position="203"/>
        <end position="225"/>
    </location>
</feature>
<feature type="transmembrane region" description="Helical" evidence="1">
    <location>
        <begin position="117"/>
        <end position="134"/>
    </location>
</feature>
<gene>
    <name evidence="2" type="ORF">SAMN05443431_101526</name>
</gene>
<dbReference type="EMBL" id="FORM01000001">
    <property type="protein sequence ID" value="SFI62999.1"/>
    <property type="molecule type" value="Genomic_DNA"/>
</dbReference>
<keyword evidence="1" id="KW-0812">Transmembrane</keyword>
<evidence type="ECO:0000256" key="1">
    <source>
        <dbReference type="SAM" id="Phobius"/>
    </source>
</evidence>
<dbReference type="Proteomes" id="UP000199559">
    <property type="component" value="Unassembled WGS sequence"/>
</dbReference>
<feature type="transmembrane region" description="Helical" evidence="1">
    <location>
        <begin position="140"/>
        <end position="156"/>
    </location>
</feature>
<evidence type="ECO:0000313" key="2">
    <source>
        <dbReference type="EMBL" id="SFI62999.1"/>
    </source>
</evidence>
<keyword evidence="1" id="KW-0472">Membrane</keyword>
<feature type="transmembrane region" description="Helical" evidence="1">
    <location>
        <begin position="168"/>
        <end position="191"/>
    </location>
</feature>
<dbReference type="RefSeq" id="WP_090837226.1">
    <property type="nucleotide sequence ID" value="NZ_FORM01000001.1"/>
</dbReference>
<keyword evidence="1" id="KW-1133">Transmembrane helix</keyword>
<dbReference type="AlphaFoldDB" id="A0A1I3JRW0"/>
<protein>
    <submittedName>
        <fullName evidence="2">Uncharacterized protein</fullName>
    </submittedName>
</protein>
<reference evidence="3" key="1">
    <citation type="submission" date="2016-10" db="EMBL/GenBank/DDBJ databases">
        <authorList>
            <person name="Varghese N."/>
            <person name="Submissions S."/>
        </authorList>
    </citation>
    <scope>NUCLEOTIDE SEQUENCE [LARGE SCALE GENOMIC DNA]</scope>
    <source>
        <strain evidence="3">DSM 28881</strain>
    </source>
</reference>
<accession>A0A1I3JRW0</accession>
<dbReference type="STRING" id="1144750.SAMN05443431_101526"/>